<dbReference type="InterPro" id="IPR045063">
    <property type="entry name" value="Dynamin_N"/>
</dbReference>
<feature type="transmembrane region" description="Helical" evidence="1">
    <location>
        <begin position="507"/>
        <end position="527"/>
    </location>
</feature>
<dbReference type="CDD" id="cd00882">
    <property type="entry name" value="Ras_like_GTPase"/>
    <property type="match status" value="1"/>
</dbReference>
<evidence type="ECO:0000313" key="3">
    <source>
        <dbReference type="EMBL" id="SFJ38405.1"/>
    </source>
</evidence>
<dbReference type="SUPFAM" id="SSF52540">
    <property type="entry name" value="P-loop containing nucleoside triphosphate hydrolases"/>
    <property type="match status" value="1"/>
</dbReference>
<keyword evidence="1" id="KW-0472">Membrane</keyword>
<dbReference type="InterPro" id="IPR027417">
    <property type="entry name" value="P-loop_NTPase"/>
</dbReference>
<dbReference type="STRING" id="1576369.SAMN05421753_11976"/>
<feature type="transmembrane region" description="Helical" evidence="1">
    <location>
        <begin position="466"/>
        <end position="487"/>
    </location>
</feature>
<dbReference type="EMBL" id="FOQD01000019">
    <property type="protein sequence ID" value="SFJ38405.1"/>
    <property type="molecule type" value="Genomic_DNA"/>
</dbReference>
<sequence>MLDSEVRQLELLSAIDALRRRVEEWIDQPSDWESVRRSQLLLRRVMDRVETLRIRMEAPLVVATFGGTGTGKSTLVNALVGEDVTRTGRQRPTTQRPVLITHTQTSPASLGLPLDEVDVVQREADLLRDVVLLDCPDPDTSEGDAPGSNLDRLRTLLPYCDVLLYVSTQQKYRSARVADELKTAASGCRIIFVQTHADLDEDIRHDWQQTLADEYQVPEVFFVDSVKGMQEQLSGRRPSGDMGRLIDLLLNKLGASERVRVRRANVLEMLLAGLSRCQAIIKEKQPSLLEINKVLAAQQLELSRRMAVQLQTELLGNHRLWERRLIASVIDEWGLSPFSCVLRIYNGLGNLLASTMLFRAHSTAQLALLGTVQSVRWFENRRKEQAAESTLQRLGQASLDDSLLREAEIVIRGHVSTAGLSSELLRNRSLTDLRHQAVDVEAEFLGDASRRIDDIIHEQSLQNSRWWIRIGYEVVLSAYLVFVLFRVGKNFFYDSLLYDTHLLTTDFYLAATLFLVLICGVLIVLFTRRLQRGLKTRIRALTDRMVETRLGHGLFPSLEEAVRLAQRQSEELNSLAAETESLRTSLADFSSLGGRQT</sequence>
<reference evidence="4" key="1">
    <citation type="submission" date="2016-10" db="EMBL/GenBank/DDBJ databases">
        <authorList>
            <person name="Varghese N."/>
            <person name="Submissions S."/>
        </authorList>
    </citation>
    <scope>NUCLEOTIDE SEQUENCE [LARGE SCALE GENOMIC DNA]</scope>
    <source>
        <strain evidence="4">DSM 26348</strain>
    </source>
</reference>
<evidence type="ECO:0000256" key="1">
    <source>
        <dbReference type="SAM" id="Phobius"/>
    </source>
</evidence>
<dbReference type="Gene3D" id="3.40.50.300">
    <property type="entry name" value="P-loop containing nucleotide triphosphate hydrolases"/>
    <property type="match status" value="1"/>
</dbReference>
<gene>
    <name evidence="3" type="ORF">SAMN05421753_11976</name>
</gene>
<feature type="domain" description="Dynamin N-terminal" evidence="2">
    <location>
        <begin position="62"/>
        <end position="109"/>
    </location>
</feature>
<keyword evidence="4" id="KW-1185">Reference proteome</keyword>
<protein>
    <submittedName>
        <fullName evidence="3">Dynamin family protein</fullName>
    </submittedName>
</protein>
<keyword evidence="1" id="KW-1133">Transmembrane helix</keyword>
<organism evidence="3 4">
    <name type="scientific">Planctomicrobium piriforme</name>
    <dbReference type="NCBI Taxonomy" id="1576369"/>
    <lineage>
        <taxon>Bacteria</taxon>
        <taxon>Pseudomonadati</taxon>
        <taxon>Planctomycetota</taxon>
        <taxon>Planctomycetia</taxon>
        <taxon>Planctomycetales</taxon>
        <taxon>Planctomycetaceae</taxon>
        <taxon>Planctomicrobium</taxon>
    </lineage>
</organism>
<dbReference type="Pfam" id="PF00350">
    <property type="entry name" value="Dynamin_N"/>
    <property type="match status" value="1"/>
</dbReference>
<dbReference type="RefSeq" id="WP_139228631.1">
    <property type="nucleotide sequence ID" value="NZ_FOQD01000019.1"/>
</dbReference>
<evidence type="ECO:0000313" key="4">
    <source>
        <dbReference type="Proteomes" id="UP000199518"/>
    </source>
</evidence>
<accession>A0A1I3QWX7</accession>
<name>A0A1I3QWX7_9PLAN</name>
<dbReference type="AlphaFoldDB" id="A0A1I3QWX7"/>
<proteinExistence type="predicted"/>
<dbReference type="OrthoDB" id="238366at2"/>
<evidence type="ECO:0000259" key="2">
    <source>
        <dbReference type="Pfam" id="PF00350"/>
    </source>
</evidence>
<keyword evidence="1" id="KW-0812">Transmembrane</keyword>
<dbReference type="Proteomes" id="UP000199518">
    <property type="component" value="Unassembled WGS sequence"/>
</dbReference>